<evidence type="ECO:0000313" key="1">
    <source>
        <dbReference type="EMBL" id="KRY94810.1"/>
    </source>
</evidence>
<organism evidence="1 2">
    <name type="scientific">Trichinella zimbabwensis</name>
    <dbReference type="NCBI Taxonomy" id="268475"/>
    <lineage>
        <taxon>Eukaryota</taxon>
        <taxon>Metazoa</taxon>
        <taxon>Ecdysozoa</taxon>
        <taxon>Nematoda</taxon>
        <taxon>Enoplea</taxon>
        <taxon>Dorylaimia</taxon>
        <taxon>Trichinellida</taxon>
        <taxon>Trichinellidae</taxon>
        <taxon>Trichinella</taxon>
    </lineage>
</organism>
<proteinExistence type="predicted"/>
<dbReference type="EMBL" id="JYDP01004537">
    <property type="protein sequence ID" value="KRY94810.1"/>
    <property type="molecule type" value="Genomic_DNA"/>
</dbReference>
<sequence>LRTNTMTKERRRKHNIPWWYKPLMPAFWRKW</sequence>
<gene>
    <name evidence="1" type="ORF">T11_6958</name>
</gene>
<accession>A0A0V1G954</accession>
<feature type="non-terminal residue" evidence="1">
    <location>
        <position position="1"/>
    </location>
</feature>
<reference evidence="1 2" key="1">
    <citation type="submission" date="2015-01" db="EMBL/GenBank/DDBJ databases">
        <title>Evolution of Trichinella species and genotypes.</title>
        <authorList>
            <person name="Korhonen P.K."/>
            <person name="Edoardo P."/>
            <person name="Giuseppe L.R."/>
            <person name="Gasser R.B."/>
        </authorList>
    </citation>
    <scope>NUCLEOTIDE SEQUENCE [LARGE SCALE GENOMIC DNA]</scope>
    <source>
        <strain evidence="1">ISS1029</strain>
    </source>
</reference>
<dbReference type="Proteomes" id="UP000055024">
    <property type="component" value="Unassembled WGS sequence"/>
</dbReference>
<dbReference type="AlphaFoldDB" id="A0A0V1G954"/>
<comment type="caution">
    <text evidence="1">The sequence shown here is derived from an EMBL/GenBank/DDBJ whole genome shotgun (WGS) entry which is preliminary data.</text>
</comment>
<protein>
    <submittedName>
        <fullName evidence="1">Uncharacterized protein</fullName>
    </submittedName>
</protein>
<evidence type="ECO:0000313" key="2">
    <source>
        <dbReference type="Proteomes" id="UP000055024"/>
    </source>
</evidence>
<keyword evidence="2" id="KW-1185">Reference proteome</keyword>
<name>A0A0V1G954_9BILA</name>